<gene>
    <name evidence="4" type="ORF">FD20_GL002078</name>
</gene>
<keyword evidence="5" id="KW-1185">Reference proteome</keyword>
<protein>
    <submittedName>
        <fullName evidence="4">Uncharacterized protein</fullName>
    </submittedName>
</protein>
<dbReference type="AlphaFoldDB" id="A0A0R1Q7E6"/>
<evidence type="ECO:0000256" key="1">
    <source>
        <dbReference type="ARBA" id="ARBA00022729"/>
    </source>
</evidence>
<dbReference type="STRING" id="1423812.FD20_GL002078"/>
<evidence type="ECO:0000313" key="5">
    <source>
        <dbReference type="Proteomes" id="UP000051155"/>
    </source>
</evidence>
<comment type="caution">
    <text evidence="4">The sequence shown here is derived from an EMBL/GenBank/DDBJ whole genome shotgun (WGS) entry which is preliminary data.</text>
</comment>
<feature type="domain" description="Ionotropic glutamate receptor C-terminal" evidence="3">
    <location>
        <begin position="55"/>
        <end position="279"/>
    </location>
</feature>
<dbReference type="SUPFAM" id="SSF53850">
    <property type="entry name" value="Periplasmic binding protein-like II"/>
    <property type="match status" value="1"/>
</dbReference>
<evidence type="ECO:0000259" key="2">
    <source>
        <dbReference type="SMART" id="SM00062"/>
    </source>
</evidence>
<evidence type="ECO:0000313" key="4">
    <source>
        <dbReference type="EMBL" id="KRL38130.1"/>
    </source>
</evidence>
<dbReference type="SMART" id="SM00062">
    <property type="entry name" value="PBPb"/>
    <property type="match status" value="1"/>
</dbReference>
<dbReference type="InterPro" id="IPR001638">
    <property type="entry name" value="Solute-binding_3/MltF_N"/>
</dbReference>
<dbReference type="EMBL" id="AZEG01000006">
    <property type="protein sequence ID" value="KRL38130.1"/>
    <property type="molecule type" value="Genomic_DNA"/>
</dbReference>
<dbReference type="PANTHER" id="PTHR35936">
    <property type="entry name" value="MEMBRANE-BOUND LYTIC MUREIN TRANSGLYCOSYLASE F"/>
    <property type="match status" value="1"/>
</dbReference>
<dbReference type="PANTHER" id="PTHR35936:SF38">
    <property type="entry name" value="GLUTAMINE-BINDING PERIPLASMIC PROTEIN"/>
    <property type="match status" value="1"/>
</dbReference>
<keyword evidence="1" id="KW-0732">Signal</keyword>
<dbReference type="SMART" id="SM00079">
    <property type="entry name" value="PBPe"/>
    <property type="match status" value="1"/>
</dbReference>
<dbReference type="InterPro" id="IPR001320">
    <property type="entry name" value="Iontro_rcpt_C"/>
</dbReference>
<evidence type="ECO:0000259" key="3">
    <source>
        <dbReference type="SMART" id="SM00079"/>
    </source>
</evidence>
<accession>A0A0R1Q7E6</accession>
<dbReference type="Pfam" id="PF00497">
    <property type="entry name" value="SBP_bac_3"/>
    <property type="match status" value="1"/>
</dbReference>
<dbReference type="GO" id="GO:0016020">
    <property type="term" value="C:membrane"/>
    <property type="evidence" value="ECO:0007669"/>
    <property type="project" value="InterPro"/>
</dbReference>
<feature type="domain" description="Solute-binding protein family 3/N-terminal" evidence="2">
    <location>
        <begin position="55"/>
        <end position="279"/>
    </location>
</feature>
<dbReference type="GO" id="GO:0015276">
    <property type="term" value="F:ligand-gated monoatomic ion channel activity"/>
    <property type="evidence" value="ECO:0007669"/>
    <property type="project" value="InterPro"/>
</dbReference>
<organism evidence="4 5">
    <name type="scientific">Liquorilactobacillus uvarum DSM 19971</name>
    <dbReference type="NCBI Taxonomy" id="1423812"/>
    <lineage>
        <taxon>Bacteria</taxon>
        <taxon>Bacillati</taxon>
        <taxon>Bacillota</taxon>
        <taxon>Bacilli</taxon>
        <taxon>Lactobacillales</taxon>
        <taxon>Lactobacillaceae</taxon>
        <taxon>Liquorilactobacillus</taxon>
    </lineage>
</organism>
<dbReference type="PATRIC" id="fig|1423812.3.peg.2208"/>
<sequence>MHKGKTSSFLKFILIITLISTGVFALDINSNSAKASSAKKEITTKNVRGSMKDVTLRVGTSGVFAPFSYYDASGKKLIGYDIDLLNKLQNILGYKIKNNIQVEDYAPLITSISEKKLDVVAAALCATSERKKVMSFSTTYFKSGLMVMINKTKKTGITSVHTLKGKVVAVEKGTASHTYASKHLTSSTIQPYDKISGALEALKQGKVDAVIQDGPNCSYYFRVHKKSNLKAVGKEFDKSQSPYAIGLTKNSKYKKNFNAALKILKNNGTLNKLDKKWTE</sequence>
<dbReference type="RefSeq" id="WP_057736353.1">
    <property type="nucleotide sequence ID" value="NZ_AZEG01000006.1"/>
</dbReference>
<proteinExistence type="predicted"/>
<dbReference type="Gene3D" id="3.40.190.10">
    <property type="entry name" value="Periplasmic binding protein-like II"/>
    <property type="match status" value="2"/>
</dbReference>
<reference evidence="4 5" key="1">
    <citation type="journal article" date="2015" name="Genome Announc.">
        <title>Expanding the biotechnology potential of lactobacilli through comparative genomics of 213 strains and associated genera.</title>
        <authorList>
            <person name="Sun Z."/>
            <person name="Harris H.M."/>
            <person name="McCann A."/>
            <person name="Guo C."/>
            <person name="Argimon S."/>
            <person name="Zhang W."/>
            <person name="Yang X."/>
            <person name="Jeffery I.B."/>
            <person name="Cooney J.C."/>
            <person name="Kagawa T.F."/>
            <person name="Liu W."/>
            <person name="Song Y."/>
            <person name="Salvetti E."/>
            <person name="Wrobel A."/>
            <person name="Rasinkangas P."/>
            <person name="Parkhill J."/>
            <person name="Rea M.C."/>
            <person name="O'Sullivan O."/>
            <person name="Ritari J."/>
            <person name="Douillard F.P."/>
            <person name="Paul Ross R."/>
            <person name="Yang R."/>
            <person name="Briner A.E."/>
            <person name="Felis G.E."/>
            <person name="de Vos W.M."/>
            <person name="Barrangou R."/>
            <person name="Klaenhammer T.R."/>
            <person name="Caufield P.W."/>
            <person name="Cui Y."/>
            <person name="Zhang H."/>
            <person name="O'Toole P.W."/>
        </authorList>
    </citation>
    <scope>NUCLEOTIDE SEQUENCE [LARGE SCALE GENOMIC DNA]</scope>
    <source>
        <strain evidence="4 5">DSM 19971</strain>
    </source>
</reference>
<name>A0A0R1Q7E6_9LACO</name>
<dbReference type="Proteomes" id="UP000051155">
    <property type="component" value="Unassembled WGS sequence"/>
</dbReference>